<feature type="transmembrane region" description="Helical" evidence="7">
    <location>
        <begin position="52"/>
        <end position="71"/>
    </location>
</feature>
<dbReference type="EMBL" id="QTJV01000009">
    <property type="protein sequence ID" value="RFM32654.1"/>
    <property type="molecule type" value="Genomic_DNA"/>
</dbReference>
<feature type="transmembrane region" description="Helical" evidence="7">
    <location>
        <begin position="491"/>
        <end position="511"/>
    </location>
</feature>
<feature type="transmembrane region" description="Helical" evidence="7">
    <location>
        <begin position="169"/>
        <end position="188"/>
    </location>
</feature>
<evidence type="ECO:0000256" key="1">
    <source>
        <dbReference type="ARBA" id="ARBA00004651"/>
    </source>
</evidence>
<feature type="transmembrane region" description="Helical" evidence="7">
    <location>
        <begin position="234"/>
        <end position="253"/>
    </location>
</feature>
<feature type="transmembrane region" description="Helical" evidence="7">
    <location>
        <begin position="397"/>
        <end position="419"/>
    </location>
</feature>
<keyword evidence="2" id="KW-0813">Transport</keyword>
<keyword evidence="9" id="KW-1185">Reference proteome</keyword>
<feature type="transmembrane region" description="Helical" evidence="7">
    <location>
        <begin position="309"/>
        <end position="327"/>
    </location>
</feature>
<feature type="transmembrane region" description="Helical" evidence="7">
    <location>
        <begin position="209"/>
        <end position="228"/>
    </location>
</feature>
<proteinExistence type="predicted"/>
<evidence type="ECO:0000313" key="8">
    <source>
        <dbReference type="EMBL" id="RFM32654.1"/>
    </source>
</evidence>
<feature type="transmembrane region" description="Helical" evidence="7">
    <location>
        <begin position="339"/>
        <end position="361"/>
    </location>
</feature>
<sequence length="518" mass="58322">MSAIFKHWVPEWLARTVIFSVLMSSLLGFGLYYSNAESAIGYYGIEPGDVQFSVVLMYAAGVGFLALDFRIVKYIKSRKYLLMGLALNAISYLICFYTKNWALFLICRFVQGVVCSTLCSITLNMIFPRLQATRARVIGYTVFYGGLQISIPICAIYCTAMLHYYEFNWLFYGLNLLQLPVMLGVLITMNAHGRFQKKIPLYQVDWTGYLYYTAFCILIGYVLVYGQQLNWLDSPLIVAACIICAVLIILFVMRENRIKRPLIDLRVFRSTKFIVGLLLLLAFYIFKGVTGLAYGYVGTILGTDPLHVVPIWIANIAGICLSMFITARLILMGVPVVRIIFAGFLMLLVFYVYMLLMVSVTGDTHDFILPLFIHGAATGVLFVPCVVYTASNVPPKLIFNVAFVGIFARFTGFCISIAVNNYVPLQARAMARERMRASITDVNPQLPLTLNQIQQAYGSDAYMGKTLTNAGFDHLLKTQITARSIRDYYDMMLIGLLIFLLVFIFSGAAFLKRRPDNG</sequence>
<organism evidence="8 9">
    <name type="scientific">Chitinophaga silvisoli</name>
    <dbReference type="NCBI Taxonomy" id="2291814"/>
    <lineage>
        <taxon>Bacteria</taxon>
        <taxon>Pseudomonadati</taxon>
        <taxon>Bacteroidota</taxon>
        <taxon>Chitinophagia</taxon>
        <taxon>Chitinophagales</taxon>
        <taxon>Chitinophagaceae</taxon>
        <taxon>Chitinophaga</taxon>
    </lineage>
</organism>
<dbReference type="PANTHER" id="PTHR42718:SF46">
    <property type="entry name" value="BLR6921 PROTEIN"/>
    <property type="match status" value="1"/>
</dbReference>
<keyword evidence="6 7" id="KW-0472">Membrane</keyword>
<dbReference type="PANTHER" id="PTHR42718">
    <property type="entry name" value="MAJOR FACILITATOR SUPERFAMILY MULTIDRUG TRANSPORTER MFSC"/>
    <property type="match status" value="1"/>
</dbReference>
<reference evidence="8 9" key="1">
    <citation type="submission" date="2018-08" db="EMBL/GenBank/DDBJ databases">
        <title>Chitinophaga sp. K20C18050901, a novel bacterium isolated from forest soil.</title>
        <authorList>
            <person name="Wang C."/>
        </authorList>
    </citation>
    <scope>NUCLEOTIDE SEQUENCE [LARGE SCALE GENOMIC DNA]</scope>
    <source>
        <strain evidence="8 9">K20C18050901</strain>
    </source>
</reference>
<protein>
    <submittedName>
        <fullName evidence="8">MFS transporter</fullName>
    </submittedName>
</protein>
<feature type="transmembrane region" description="Helical" evidence="7">
    <location>
        <begin position="12"/>
        <end position="32"/>
    </location>
</feature>
<dbReference type="GO" id="GO:0005886">
    <property type="term" value="C:plasma membrane"/>
    <property type="evidence" value="ECO:0007669"/>
    <property type="project" value="UniProtKB-SubCell"/>
</dbReference>
<dbReference type="GO" id="GO:0022857">
    <property type="term" value="F:transmembrane transporter activity"/>
    <property type="evidence" value="ECO:0007669"/>
    <property type="project" value="InterPro"/>
</dbReference>
<accession>A0A3E1NXR5</accession>
<keyword evidence="5 7" id="KW-1133">Transmembrane helix</keyword>
<dbReference type="InterPro" id="IPR011701">
    <property type="entry name" value="MFS"/>
</dbReference>
<dbReference type="OrthoDB" id="622032at2"/>
<dbReference type="Proteomes" id="UP000261174">
    <property type="component" value="Unassembled WGS sequence"/>
</dbReference>
<evidence type="ECO:0000256" key="3">
    <source>
        <dbReference type="ARBA" id="ARBA00022475"/>
    </source>
</evidence>
<comment type="caution">
    <text evidence="8">The sequence shown here is derived from an EMBL/GenBank/DDBJ whole genome shotgun (WGS) entry which is preliminary data.</text>
</comment>
<feature type="transmembrane region" description="Helical" evidence="7">
    <location>
        <begin position="367"/>
        <end position="390"/>
    </location>
</feature>
<feature type="transmembrane region" description="Helical" evidence="7">
    <location>
        <begin position="103"/>
        <end position="126"/>
    </location>
</feature>
<dbReference type="RefSeq" id="WP_116855847.1">
    <property type="nucleotide sequence ID" value="NZ_QTJV01000009.1"/>
</dbReference>
<evidence type="ECO:0000256" key="5">
    <source>
        <dbReference type="ARBA" id="ARBA00022989"/>
    </source>
</evidence>
<dbReference type="Gene3D" id="1.20.1250.20">
    <property type="entry name" value="MFS general substrate transporter like domains"/>
    <property type="match status" value="1"/>
</dbReference>
<feature type="transmembrane region" description="Helical" evidence="7">
    <location>
        <begin position="80"/>
        <end position="97"/>
    </location>
</feature>
<dbReference type="AlphaFoldDB" id="A0A3E1NXR5"/>
<evidence type="ECO:0000256" key="6">
    <source>
        <dbReference type="ARBA" id="ARBA00023136"/>
    </source>
</evidence>
<comment type="subcellular location">
    <subcellularLocation>
        <location evidence="1">Cell membrane</location>
        <topology evidence="1">Multi-pass membrane protein</topology>
    </subcellularLocation>
</comment>
<evidence type="ECO:0000256" key="2">
    <source>
        <dbReference type="ARBA" id="ARBA00022448"/>
    </source>
</evidence>
<keyword evidence="4 7" id="KW-0812">Transmembrane</keyword>
<feature type="transmembrane region" description="Helical" evidence="7">
    <location>
        <begin position="273"/>
        <end position="297"/>
    </location>
</feature>
<feature type="transmembrane region" description="Helical" evidence="7">
    <location>
        <begin position="138"/>
        <end position="163"/>
    </location>
</feature>
<keyword evidence="3" id="KW-1003">Cell membrane</keyword>
<dbReference type="SUPFAM" id="SSF103473">
    <property type="entry name" value="MFS general substrate transporter"/>
    <property type="match status" value="1"/>
</dbReference>
<evidence type="ECO:0000256" key="4">
    <source>
        <dbReference type="ARBA" id="ARBA00022692"/>
    </source>
</evidence>
<gene>
    <name evidence="8" type="ORF">DXN04_23560</name>
</gene>
<dbReference type="InterPro" id="IPR036259">
    <property type="entry name" value="MFS_trans_sf"/>
</dbReference>
<evidence type="ECO:0000313" key="9">
    <source>
        <dbReference type="Proteomes" id="UP000261174"/>
    </source>
</evidence>
<evidence type="ECO:0000256" key="7">
    <source>
        <dbReference type="SAM" id="Phobius"/>
    </source>
</evidence>
<name>A0A3E1NXR5_9BACT</name>
<dbReference type="Pfam" id="PF07690">
    <property type="entry name" value="MFS_1"/>
    <property type="match status" value="1"/>
</dbReference>